<dbReference type="GO" id="GO:0015074">
    <property type="term" value="P:DNA integration"/>
    <property type="evidence" value="ECO:0007669"/>
    <property type="project" value="InterPro"/>
</dbReference>
<evidence type="ECO:0000313" key="2">
    <source>
        <dbReference type="EMBL" id="OJX56375.1"/>
    </source>
</evidence>
<dbReference type="Gene3D" id="3.30.420.10">
    <property type="entry name" value="Ribonuclease H-like superfamily/Ribonuclease H"/>
    <property type="match status" value="1"/>
</dbReference>
<dbReference type="SUPFAM" id="SSF53098">
    <property type="entry name" value="Ribonuclease H-like"/>
    <property type="match status" value="1"/>
</dbReference>
<reference evidence="2 3" key="1">
    <citation type="submission" date="2016-09" db="EMBL/GenBank/DDBJ databases">
        <title>Genome-resolved meta-omics ties microbial dynamics to process performance in biotechnology for thiocyanate degradation.</title>
        <authorList>
            <person name="Kantor R.S."/>
            <person name="Huddy R.J."/>
            <person name="Iyer R."/>
            <person name="Thomas B.C."/>
            <person name="Brown C.T."/>
            <person name="Anantharaman K."/>
            <person name="Tringe S."/>
            <person name="Hettich R.L."/>
            <person name="Harrison S.T."/>
            <person name="Banfield J.F."/>
        </authorList>
    </citation>
    <scope>NUCLEOTIDE SEQUENCE [LARGE SCALE GENOMIC DNA]</scope>
    <source>
        <strain evidence="2">59-99</strain>
    </source>
</reference>
<dbReference type="PANTHER" id="PTHR33293:SF2">
    <property type="entry name" value="TRANSPOSASE"/>
    <property type="match status" value="1"/>
</dbReference>
<dbReference type="GO" id="GO:0004803">
    <property type="term" value="F:transposase activity"/>
    <property type="evidence" value="ECO:0007669"/>
    <property type="project" value="InterPro"/>
</dbReference>
<dbReference type="GO" id="GO:0006313">
    <property type="term" value="P:DNA transposition"/>
    <property type="evidence" value="ECO:0007669"/>
    <property type="project" value="InterPro"/>
</dbReference>
<dbReference type="PROSITE" id="PS50994">
    <property type="entry name" value="INTEGRASE"/>
    <property type="match status" value="1"/>
</dbReference>
<dbReference type="InterPro" id="IPR051354">
    <property type="entry name" value="Transposase_27_IS1"/>
</dbReference>
<dbReference type="InterPro" id="IPR005063">
    <property type="entry name" value="Transposase_27"/>
</dbReference>
<dbReference type="AlphaFoldDB" id="A0A1M3KVC4"/>
<proteinExistence type="predicted"/>
<dbReference type="EMBL" id="MKVH01000025">
    <property type="protein sequence ID" value="OJX56375.1"/>
    <property type="molecule type" value="Genomic_DNA"/>
</dbReference>
<dbReference type="Pfam" id="PF03400">
    <property type="entry name" value="DDE_Tnp_IS1"/>
    <property type="match status" value="1"/>
</dbReference>
<dbReference type="GO" id="GO:0003677">
    <property type="term" value="F:DNA binding"/>
    <property type="evidence" value="ECO:0007669"/>
    <property type="project" value="InterPro"/>
</dbReference>
<dbReference type="InterPro" id="IPR036397">
    <property type="entry name" value="RNaseH_sf"/>
</dbReference>
<dbReference type="InterPro" id="IPR012337">
    <property type="entry name" value="RNaseH-like_sf"/>
</dbReference>
<evidence type="ECO:0000313" key="3">
    <source>
        <dbReference type="Proteomes" id="UP000184233"/>
    </source>
</evidence>
<feature type="domain" description="Integrase catalytic" evidence="1">
    <location>
        <begin position="56"/>
        <end position="251"/>
    </location>
</feature>
<dbReference type="PANTHER" id="PTHR33293">
    <property type="entry name" value="INSERTION ELEMENT IS1 1 PROTEIN INSB-RELATED"/>
    <property type="match status" value="1"/>
</dbReference>
<accession>A0A1M3KVC4</accession>
<sequence>MNQLPLQKRALIVQCLVDCVSVRGTARIANVSINTVAKLQRELGATCEDMMKAKFKDLLPTRLEVDEQHSFVRIKDHRLPEAMNGLSDCGSVWLWTGICSKTRLMPVFHVGKRTSEDALIFMQKVRRCYRGKITIISDGFGAYPEAVEQVFGRSVRFAQLVKQHKNRRYAGAVKKVVQGHVPLNEISTSYVERANLSLRTGVKRLARRTNAFSKNIENHRYAIALYLAYYNFVRTHSTLRVSPAMEAGIETRLWSIEELLGLLD</sequence>
<dbReference type="STRING" id="1895771.BGO89_13665"/>
<dbReference type="Proteomes" id="UP000184233">
    <property type="component" value="Unassembled WGS sequence"/>
</dbReference>
<comment type="caution">
    <text evidence="2">The sequence shown here is derived from an EMBL/GenBank/DDBJ whole genome shotgun (WGS) entry which is preliminary data.</text>
</comment>
<gene>
    <name evidence="2" type="ORF">BGO89_13665</name>
</gene>
<dbReference type="InterPro" id="IPR001584">
    <property type="entry name" value="Integrase_cat-core"/>
</dbReference>
<organism evidence="2 3">
    <name type="scientific">Candidatus Kapaibacterium thiocyanatum</name>
    <dbReference type="NCBI Taxonomy" id="1895771"/>
    <lineage>
        <taxon>Bacteria</taxon>
        <taxon>Pseudomonadati</taxon>
        <taxon>Candidatus Kapaibacteriota</taxon>
        <taxon>Candidatus Kapaibacteriia</taxon>
        <taxon>Candidatus Kapaibacteriales</taxon>
        <taxon>Candidatus Kapaibacteriaceae</taxon>
        <taxon>Candidatus Kapaibacterium</taxon>
    </lineage>
</organism>
<evidence type="ECO:0000259" key="1">
    <source>
        <dbReference type="PROSITE" id="PS50994"/>
    </source>
</evidence>
<name>A0A1M3KVC4_9BACT</name>
<protein>
    <recommendedName>
        <fullName evidence="1">Integrase catalytic domain-containing protein</fullName>
    </recommendedName>
</protein>